<comment type="caution">
    <text evidence="2">The sequence shown here is derived from an EMBL/GenBank/DDBJ whole genome shotgun (WGS) entry which is preliminary data.</text>
</comment>
<accession>A0AAJ0GMN9</accession>
<reference evidence="2" key="1">
    <citation type="journal article" date="2023" name="Mol. Phylogenet. Evol.">
        <title>Genome-scale phylogeny and comparative genomics of the fungal order Sordariales.</title>
        <authorList>
            <person name="Hensen N."/>
            <person name="Bonometti L."/>
            <person name="Westerberg I."/>
            <person name="Brannstrom I.O."/>
            <person name="Guillou S."/>
            <person name="Cros-Aarteil S."/>
            <person name="Calhoun S."/>
            <person name="Haridas S."/>
            <person name="Kuo A."/>
            <person name="Mondo S."/>
            <person name="Pangilinan J."/>
            <person name="Riley R."/>
            <person name="LaButti K."/>
            <person name="Andreopoulos B."/>
            <person name="Lipzen A."/>
            <person name="Chen C."/>
            <person name="Yan M."/>
            <person name="Daum C."/>
            <person name="Ng V."/>
            <person name="Clum A."/>
            <person name="Steindorff A."/>
            <person name="Ohm R.A."/>
            <person name="Martin F."/>
            <person name="Silar P."/>
            <person name="Natvig D.O."/>
            <person name="Lalanne C."/>
            <person name="Gautier V."/>
            <person name="Ament-Velasquez S.L."/>
            <person name="Kruys A."/>
            <person name="Hutchinson M.I."/>
            <person name="Powell A.J."/>
            <person name="Barry K."/>
            <person name="Miller A.N."/>
            <person name="Grigoriev I.V."/>
            <person name="Debuchy R."/>
            <person name="Gladieux P."/>
            <person name="Hiltunen Thoren M."/>
            <person name="Johannesson H."/>
        </authorList>
    </citation>
    <scope>NUCLEOTIDE SEQUENCE</scope>
    <source>
        <strain evidence="2">CBS 333.67</strain>
    </source>
</reference>
<feature type="region of interest" description="Disordered" evidence="1">
    <location>
        <begin position="109"/>
        <end position="133"/>
    </location>
</feature>
<dbReference type="AlphaFoldDB" id="A0AAJ0GMN9"/>
<dbReference type="RefSeq" id="XP_062718340.1">
    <property type="nucleotide sequence ID" value="XM_062863911.1"/>
</dbReference>
<evidence type="ECO:0000313" key="3">
    <source>
        <dbReference type="Proteomes" id="UP001273166"/>
    </source>
</evidence>
<keyword evidence="3" id="KW-1185">Reference proteome</keyword>
<gene>
    <name evidence="2" type="ORF">B0T15DRAFT_309712</name>
</gene>
<feature type="region of interest" description="Disordered" evidence="1">
    <location>
        <begin position="157"/>
        <end position="186"/>
    </location>
</feature>
<sequence>MVQEHSNKPGFRVATIPSRLALAVCNLPKYPVPTRISRTSSRFPDLVSERGAGSYSYRSSLCNVRCPAKPNSMTKPQLPVGRLLRPGIRTPIGGSGSRRPCAATLISGKVSARRDSKVTKPQEPRLGTLPNSPQDRYLAWARNGTALPLPLAPAISGSSIRDGRGNRTKPPLITQHSTRTSTPHGRLHANQVWSHSNTRGTWHVSAMALARSPTPGLRNSRRVVPVVTVPTVY</sequence>
<feature type="compositionally biased region" description="Polar residues" evidence="1">
    <location>
        <begin position="174"/>
        <end position="183"/>
    </location>
</feature>
<evidence type="ECO:0000313" key="2">
    <source>
        <dbReference type="EMBL" id="KAK3302560.1"/>
    </source>
</evidence>
<dbReference type="Proteomes" id="UP001273166">
    <property type="component" value="Unassembled WGS sequence"/>
</dbReference>
<protein>
    <submittedName>
        <fullName evidence="2">Uncharacterized protein</fullName>
    </submittedName>
</protein>
<name>A0AAJ0GMN9_9PEZI</name>
<dbReference type="GeneID" id="87882740"/>
<organism evidence="2 3">
    <name type="scientific">Chaetomium strumarium</name>
    <dbReference type="NCBI Taxonomy" id="1170767"/>
    <lineage>
        <taxon>Eukaryota</taxon>
        <taxon>Fungi</taxon>
        <taxon>Dikarya</taxon>
        <taxon>Ascomycota</taxon>
        <taxon>Pezizomycotina</taxon>
        <taxon>Sordariomycetes</taxon>
        <taxon>Sordariomycetidae</taxon>
        <taxon>Sordariales</taxon>
        <taxon>Chaetomiaceae</taxon>
        <taxon>Chaetomium</taxon>
    </lineage>
</organism>
<reference evidence="2" key="2">
    <citation type="submission" date="2023-06" db="EMBL/GenBank/DDBJ databases">
        <authorList>
            <consortium name="Lawrence Berkeley National Laboratory"/>
            <person name="Mondo S.J."/>
            <person name="Hensen N."/>
            <person name="Bonometti L."/>
            <person name="Westerberg I."/>
            <person name="Brannstrom I.O."/>
            <person name="Guillou S."/>
            <person name="Cros-Aarteil S."/>
            <person name="Calhoun S."/>
            <person name="Haridas S."/>
            <person name="Kuo A."/>
            <person name="Pangilinan J."/>
            <person name="Riley R."/>
            <person name="Labutti K."/>
            <person name="Andreopoulos B."/>
            <person name="Lipzen A."/>
            <person name="Chen C."/>
            <person name="Yanf M."/>
            <person name="Daum C."/>
            <person name="Ng V."/>
            <person name="Clum A."/>
            <person name="Steindorff A."/>
            <person name="Ohm R."/>
            <person name="Martin F."/>
            <person name="Silar P."/>
            <person name="Natvig D."/>
            <person name="Lalanne C."/>
            <person name="Gautier V."/>
            <person name="Ament-Velasquez S.L."/>
            <person name="Kruys A."/>
            <person name="Hutchinson M.I."/>
            <person name="Powell A.J."/>
            <person name="Barry K."/>
            <person name="Miller A.N."/>
            <person name="Grigoriev I.V."/>
            <person name="Debuchy R."/>
            <person name="Gladieux P."/>
            <person name="Thoren M.H."/>
            <person name="Johannesson H."/>
        </authorList>
    </citation>
    <scope>NUCLEOTIDE SEQUENCE</scope>
    <source>
        <strain evidence="2">CBS 333.67</strain>
    </source>
</reference>
<dbReference type="EMBL" id="JAUDZG010000007">
    <property type="protein sequence ID" value="KAK3302560.1"/>
    <property type="molecule type" value="Genomic_DNA"/>
</dbReference>
<feature type="compositionally biased region" description="Basic and acidic residues" evidence="1">
    <location>
        <begin position="112"/>
        <end position="123"/>
    </location>
</feature>
<evidence type="ECO:0000256" key="1">
    <source>
        <dbReference type="SAM" id="MobiDB-lite"/>
    </source>
</evidence>
<proteinExistence type="predicted"/>